<keyword evidence="1" id="KW-1185">Reference proteome</keyword>
<dbReference type="WBParaSite" id="nRc.2.0.1.t31043-RA">
    <property type="protein sequence ID" value="nRc.2.0.1.t31043-RA"/>
    <property type="gene ID" value="nRc.2.0.1.g31043"/>
</dbReference>
<sequence length="65" mass="7281">MLCVEYLATKKPANDQVQGENVELSQQPLIGDNADANVQRFESNISRTNQYTVLPPTFKPSMPNE</sequence>
<evidence type="ECO:0000313" key="1">
    <source>
        <dbReference type="Proteomes" id="UP000887565"/>
    </source>
</evidence>
<accession>A0A915JY78</accession>
<name>A0A915JY78_ROMCU</name>
<dbReference type="AlphaFoldDB" id="A0A915JY78"/>
<evidence type="ECO:0000313" key="2">
    <source>
        <dbReference type="WBParaSite" id="nRc.2.0.1.t31043-RA"/>
    </source>
</evidence>
<proteinExistence type="predicted"/>
<reference evidence="2" key="1">
    <citation type="submission" date="2022-11" db="UniProtKB">
        <authorList>
            <consortium name="WormBaseParasite"/>
        </authorList>
    </citation>
    <scope>IDENTIFICATION</scope>
</reference>
<protein>
    <submittedName>
        <fullName evidence="2">Uncharacterized protein</fullName>
    </submittedName>
</protein>
<dbReference type="Proteomes" id="UP000887565">
    <property type="component" value="Unplaced"/>
</dbReference>
<organism evidence="1 2">
    <name type="scientific">Romanomermis culicivorax</name>
    <name type="common">Nematode worm</name>
    <dbReference type="NCBI Taxonomy" id="13658"/>
    <lineage>
        <taxon>Eukaryota</taxon>
        <taxon>Metazoa</taxon>
        <taxon>Ecdysozoa</taxon>
        <taxon>Nematoda</taxon>
        <taxon>Enoplea</taxon>
        <taxon>Dorylaimia</taxon>
        <taxon>Mermithida</taxon>
        <taxon>Mermithoidea</taxon>
        <taxon>Mermithidae</taxon>
        <taxon>Romanomermis</taxon>
    </lineage>
</organism>